<dbReference type="HOGENOM" id="CLU_2121104_0_0_1"/>
<protein>
    <submittedName>
        <fullName evidence="1">Uncharacterized protein</fullName>
    </submittedName>
</protein>
<sequence>MDLPWNVYAEQLSGLGYGYALWNPQPIEDSEVLIGDVGWIRKGRFHRLFNAMKDAQDPLNLSFGVPDSYVPLRLDKKLVVKDDGAIIAPSVMSESIIKVEVGADAQVCVQVCCL</sequence>
<gene>
    <name evidence="1" type="ORF">FIBRA_06667</name>
</gene>
<proteinExistence type="predicted"/>
<dbReference type="InParanoid" id="J4HZG9"/>
<dbReference type="AlphaFoldDB" id="J4HZG9"/>
<dbReference type="RefSeq" id="XP_012183770.1">
    <property type="nucleotide sequence ID" value="XM_012328380.1"/>
</dbReference>
<evidence type="ECO:0000313" key="1">
    <source>
        <dbReference type="EMBL" id="CCM04487.1"/>
    </source>
</evidence>
<name>J4HZG9_9APHY</name>
<evidence type="ECO:0000313" key="2">
    <source>
        <dbReference type="Proteomes" id="UP000006352"/>
    </source>
</evidence>
<organism evidence="1 2">
    <name type="scientific">Fibroporia radiculosa</name>
    <dbReference type="NCBI Taxonomy" id="599839"/>
    <lineage>
        <taxon>Eukaryota</taxon>
        <taxon>Fungi</taxon>
        <taxon>Dikarya</taxon>
        <taxon>Basidiomycota</taxon>
        <taxon>Agaricomycotina</taxon>
        <taxon>Agaricomycetes</taxon>
        <taxon>Polyporales</taxon>
        <taxon>Fibroporiaceae</taxon>
        <taxon>Fibroporia</taxon>
    </lineage>
</organism>
<dbReference type="OrthoDB" id="2745211at2759"/>
<dbReference type="Proteomes" id="UP000006352">
    <property type="component" value="Unassembled WGS sequence"/>
</dbReference>
<accession>J4HZG9</accession>
<dbReference type="EMBL" id="HE797159">
    <property type="protein sequence ID" value="CCM04487.1"/>
    <property type="molecule type" value="Genomic_DNA"/>
</dbReference>
<keyword evidence="2" id="KW-1185">Reference proteome</keyword>
<reference evidence="1 2" key="1">
    <citation type="journal article" date="2012" name="Appl. Environ. Microbiol.">
        <title>Short-read sequencing for genomic analysis of the brown rot fungus Fibroporia radiculosa.</title>
        <authorList>
            <person name="Tang J.D."/>
            <person name="Perkins A.D."/>
            <person name="Sonstegard T.S."/>
            <person name="Schroeder S.G."/>
            <person name="Burgess S.C."/>
            <person name="Diehl S.V."/>
        </authorList>
    </citation>
    <scope>NUCLEOTIDE SEQUENCE [LARGE SCALE GENOMIC DNA]</scope>
    <source>
        <strain evidence="1 2">TFFH 294</strain>
    </source>
</reference>
<dbReference type="GeneID" id="24099398"/>